<keyword evidence="1" id="KW-0812">Transmembrane</keyword>
<dbReference type="AlphaFoldDB" id="A0A645JLM3"/>
<proteinExistence type="predicted"/>
<keyword evidence="1" id="KW-1133">Transmembrane helix</keyword>
<accession>A0A645JLM3</accession>
<name>A0A645JLM3_9ZZZZ</name>
<evidence type="ECO:0000256" key="1">
    <source>
        <dbReference type="SAM" id="Phobius"/>
    </source>
</evidence>
<evidence type="ECO:0000313" key="2">
    <source>
        <dbReference type="EMBL" id="MPN60533.1"/>
    </source>
</evidence>
<reference evidence="2" key="1">
    <citation type="submission" date="2019-08" db="EMBL/GenBank/DDBJ databases">
        <authorList>
            <person name="Kucharzyk K."/>
            <person name="Murdoch R.W."/>
            <person name="Higgins S."/>
            <person name="Loffler F."/>
        </authorList>
    </citation>
    <scope>NUCLEOTIDE SEQUENCE</scope>
</reference>
<dbReference type="EMBL" id="VSSQ01135916">
    <property type="protein sequence ID" value="MPN60533.1"/>
    <property type="molecule type" value="Genomic_DNA"/>
</dbReference>
<gene>
    <name evidence="2" type="ORF">SDC9_208261</name>
</gene>
<keyword evidence="1" id="KW-0472">Membrane</keyword>
<organism evidence="2">
    <name type="scientific">bioreactor metagenome</name>
    <dbReference type="NCBI Taxonomy" id="1076179"/>
    <lineage>
        <taxon>unclassified sequences</taxon>
        <taxon>metagenomes</taxon>
        <taxon>ecological metagenomes</taxon>
    </lineage>
</organism>
<sequence length="106" mass="12349">MPVKAFNLAYGVGFIIVQHIFAILFFNNWHRKEFNQILSYSDRSASRSASAMRSGESFMQVEMNYIKAHVTWSRHPNNSIGICTIVVKKTSCFMHKICYLFYVMLK</sequence>
<protein>
    <submittedName>
        <fullName evidence="2">Uncharacterized protein</fullName>
    </submittedName>
</protein>
<comment type="caution">
    <text evidence="2">The sequence shown here is derived from an EMBL/GenBank/DDBJ whole genome shotgun (WGS) entry which is preliminary data.</text>
</comment>
<feature type="transmembrane region" description="Helical" evidence="1">
    <location>
        <begin position="6"/>
        <end position="26"/>
    </location>
</feature>